<dbReference type="EMBL" id="JBAMMX010000012">
    <property type="protein sequence ID" value="KAK6930559.1"/>
    <property type="molecule type" value="Genomic_DNA"/>
</dbReference>
<dbReference type="Proteomes" id="UP001370490">
    <property type="component" value="Unassembled WGS sequence"/>
</dbReference>
<evidence type="ECO:0000256" key="6">
    <source>
        <dbReference type="SAM" id="Phobius"/>
    </source>
</evidence>
<dbReference type="PANTHER" id="PTHR13325">
    <property type="entry name" value="PROTEASE M50 MEMBRANE-BOUND TRANSCRIPTION FACTOR SITE 2 PROTEASE"/>
    <property type="match status" value="1"/>
</dbReference>
<dbReference type="GO" id="GO:0016020">
    <property type="term" value="C:membrane"/>
    <property type="evidence" value="ECO:0007669"/>
    <property type="project" value="InterPro"/>
</dbReference>
<dbReference type="InterPro" id="IPR008915">
    <property type="entry name" value="Peptidase_M50"/>
</dbReference>
<evidence type="ECO:0000259" key="7">
    <source>
        <dbReference type="Pfam" id="PF02163"/>
    </source>
</evidence>
<evidence type="ECO:0000256" key="3">
    <source>
        <dbReference type="ARBA" id="ARBA00022989"/>
    </source>
</evidence>
<proteinExistence type="predicted"/>
<organism evidence="8 9">
    <name type="scientific">Dillenia turbinata</name>
    <dbReference type="NCBI Taxonomy" id="194707"/>
    <lineage>
        <taxon>Eukaryota</taxon>
        <taxon>Viridiplantae</taxon>
        <taxon>Streptophyta</taxon>
        <taxon>Embryophyta</taxon>
        <taxon>Tracheophyta</taxon>
        <taxon>Spermatophyta</taxon>
        <taxon>Magnoliopsida</taxon>
        <taxon>eudicotyledons</taxon>
        <taxon>Gunneridae</taxon>
        <taxon>Pentapetalae</taxon>
        <taxon>Dilleniales</taxon>
        <taxon>Dilleniaceae</taxon>
        <taxon>Dillenia</taxon>
    </lineage>
</organism>
<dbReference type="GO" id="GO:0005737">
    <property type="term" value="C:cytoplasm"/>
    <property type="evidence" value="ECO:0007669"/>
    <property type="project" value="TreeGrafter"/>
</dbReference>
<evidence type="ECO:0000256" key="1">
    <source>
        <dbReference type="ARBA" id="ARBA00004127"/>
    </source>
</evidence>
<feature type="transmembrane region" description="Helical" evidence="6">
    <location>
        <begin position="121"/>
        <end position="142"/>
    </location>
</feature>
<keyword evidence="9" id="KW-1185">Reference proteome</keyword>
<comment type="subcellular location">
    <subcellularLocation>
        <location evidence="1">Endomembrane system</location>
        <topology evidence="1">Multi-pass membrane protein</topology>
    </subcellularLocation>
</comment>
<feature type="transmembrane region" description="Helical" evidence="6">
    <location>
        <begin position="626"/>
        <end position="648"/>
    </location>
</feature>
<dbReference type="Pfam" id="PF02163">
    <property type="entry name" value="Peptidase_M50"/>
    <property type="match status" value="1"/>
</dbReference>
<dbReference type="GO" id="GO:1905897">
    <property type="term" value="P:regulation of response to endoplasmic reticulum stress"/>
    <property type="evidence" value="ECO:0007669"/>
    <property type="project" value="TreeGrafter"/>
</dbReference>
<evidence type="ECO:0000313" key="9">
    <source>
        <dbReference type="Proteomes" id="UP001370490"/>
    </source>
</evidence>
<evidence type="ECO:0000256" key="4">
    <source>
        <dbReference type="ARBA" id="ARBA00023136"/>
    </source>
</evidence>
<dbReference type="AlphaFoldDB" id="A0AAN8VF50"/>
<gene>
    <name evidence="8" type="ORF">RJ641_004653</name>
</gene>
<feature type="transmembrane region" description="Helical" evidence="6">
    <location>
        <begin position="12"/>
        <end position="29"/>
    </location>
</feature>
<dbReference type="PRINTS" id="PR01000">
    <property type="entry name" value="SREBPS2PTASE"/>
</dbReference>
<keyword evidence="2 6" id="KW-0812">Transmembrane</keyword>
<dbReference type="InterPro" id="IPR001193">
    <property type="entry name" value="MBTPS2"/>
</dbReference>
<dbReference type="GO" id="GO:0012505">
    <property type="term" value="C:endomembrane system"/>
    <property type="evidence" value="ECO:0007669"/>
    <property type="project" value="UniProtKB-SubCell"/>
</dbReference>
<feature type="transmembrane region" description="Helical" evidence="6">
    <location>
        <begin position="217"/>
        <end position="238"/>
    </location>
</feature>
<reference evidence="8 9" key="1">
    <citation type="submission" date="2023-12" db="EMBL/GenBank/DDBJ databases">
        <title>A high-quality genome assembly for Dillenia turbinata (Dilleniales).</title>
        <authorList>
            <person name="Chanderbali A."/>
        </authorList>
    </citation>
    <scope>NUCLEOTIDE SEQUENCE [LARGE SCALE GENOMIC DNA]</scope>
    <source>
        <strain evidence="8">LSX21</strain>
        <tissue evidence="8">Leaf</tissue>
    </source>
</reference>
<name>A0AAN8VF50_9MAGN</name>
<evidence type="ECO:0000313" key="8">
    <source>
        <dbReference type="EMBL" id="KAK6930559.1"/>
    </source>
</evidence>
<keyword evidence="3 6" id="KW-1133">Transmembrane helix</keyword>
<keyword evidence="4 6" id="KW-0472">Membrane</keyword>
<protein>
    <recommendedName>
        <fullName evidence="5">Endopeptidase S2P</fullName>
    </recommendedName>
</protein>
<dbReference type="GO" id="GO:0031293">
    <property type="term" value="P:membrane protein intracellular domain proteolysis"/>
    <property type="evidence" value="ECO:0007669"/>
    <property type="project" value="TreeGrafter"/>
</dbReference>
<sequence length="700" mass="77140">MLNFHNSDQFMIFFSLFLPLLPLTSLAIVRNQLGRSAKLLPKLSTIGYQPIITQIHQRLISGQFVSQWKEGEQEGLEGEVLALTPSCLFIPPNYPMPLLVGTVTSSSMSSMNLSLDSEEDMLMGIGFGLAAIFAATMISTFRISLADVAQLCFSSLVSITVHEFGHAIAAASEGIQIEYISLFIAILFPGALVALNYEVLGALSCQSALRIYCAGIWHNLVCSAICRMAMFFLPLILYPLYIHGESPMVIDVPTTSPLYGYLSSGDTILSLDGSLLHNPREWFEMAAMIDNRTLKNLDGSGNFRGSITGSYQKGYCVPGLFIENIQLADNESRCPVDLTAFSPISCPNSTLSNSWESLVERRVDLSYCLDANKIIPLKKCGDGWMNTTSIGSSCACSKDESCLGPVKLLGLNWVEITYSTPYSSGCSRSGKNPIPGSESSEIGEIGCGGTFVFVGDLISMAHSVQLSAYRPRWSFSFGANFPIILKRILAFTFHVSLALALLNGLPSMTKPPLLFNLDVSCLNQFTMPAATLTTFCQANMEKRPSKVNKIVKSRFVSNESFSWTIVVGRDQLWASILFDVAEEGYNTSYLVRLLVYFLDGQSILEKALCFITLLSTRKREMVLKVCLIGGTLFSVIAFLRITIAILFWQIERTVLFLLVCKLSFNIKPYIFHSLLTAYHQRLLFPVNKLQLGAQGQELGT</sequence>
<accession>A0AAN8VF50</accession>
<feature type="transmembrane region" description="Helical" evidence="6">
    <location>
        <begin position="177"/>
        <end position="197"/>
    </location>
</feature>
<dbReference type="PANTHER" id="PTHR13325:SF3">
    <property type="entry name" value="MEMBRANE-BOUND TRANSCRIPTION FACTOR SITE-2 PROTEASE"/>
    <property type="match status" value="1"/>
</dbReference>
<evidence type="ECO:0000256" key="2">
    <source>
        <dbReference type="ARBA" id="ARBA00022692"/>
    </source>
</evidence>
<evidence type="ECO:0000256" key="5">
    <source>
        <dbReference type="ARBA" id="ARBA00032658"/>
    </source>
</evidence>
<feature type="domain" description="Peptidase M50" evidence="7">
    <location>
        <begin position="156"/>
        <end position="506"/>
    </location>
</feature>
<feature type="transmembrane region" description="Helical" evidence="6">
    <location>
        <begin position="488"/>
        <end position="505"/>
    </location>
</feature>
<dbReference type="GO" id="GO:0004222">
    <property type="term" value="F:metalloendopeptidase activity"/>
    <property type="evidence" value="ECO:0007669"/>
    <property type="project" value="InterPro"/>
</dbReference>
<comment type="caution">
    <text evidence="8">The sequence shown here is derived from an EMBL/GenBank/DDBJ whole genome shotgun (WGS) entry which is preliminary data.</text>
</comment>